<dbReference type="AlphaFoldDB" id="B8HEG4"/>
<keyword evidence="6" id="KW-1003">Cell membrane</keyword>
<evidence type="ECO:0000256" key="1">
    <source>
        <dbReference type="ARBA" id="ARBA00004429"/>
    </source>
</evidence>
<evidence type="ECO:0000256" key="7">
    <source>
        <dbReference type="ARBA" id="ARBA00022519"/>
    </source>
</evidence>
<comment type="similarity">
    <text evidence="2">Belongs to the CpsC/CapA family.</text>
</comment>
<evidence type="ECO:0000313" key="21">
    <source>
        <dbReference type="Proteomes" id="UP000002505"/>
    </source>
</evidence>
<feature type="domain" description="AAA" evidence="19">
    <location>
        <begin position="271"/>
        <end position="399"/>
    </location>
</feature>
<keyword evidence="11" id="KW-0418">Kinase</keyword>
<dbReference type="GO" id="GO:0005886">
    <property type="term" value="C:plasma membrane"/>
    <property type="evidence" value="ECO:0007669"/>
    <property type="project" value="UniProtKB-SubCell"/>
</dbReference>
<dbReference type="InterPro" id="IPR025669">
    <property type="entry name" value="AAA_dom"/>
</dbReference>
<evidence type="ECO:0000256" key="17">
    <source>
        <dbReference type="SAM" id="Phobius"/>
    </source>
</evidence>
<dbReference type="Gene3D" id="3.40.50.300">
    <property type="entry name" value="P-loop containing nucleotide triphosphate hydrolases"/>
    <property type="match status" value="1"/>
</dbReference>
<dbReference type="eggNOG" id="COG0489">
    <property type="taxonomic scope" value="Bacteria"/>
</dbReference>
<evidence type="ECO:0000256" key="9">
    <source>
        <dbReference type="ARBA" id="ARBA00022692"/>
    </source>
</evidence>
<evidence type="ECO:0000256" key="11">
    <source>
        <dbReference type="ARBA" id="ARBA00022777"/>
    </source>
</evidence>
<evidence type="ECO:0000256" key="15">
    <source>
        <dbReference type="ARBA" id="ARBA00023137"/>
    </source>
</evidence>
<name>B8HEG4_PSECP</name>
<dbReference type="EC" id="2.7.10.2" evidence="5"/>
<sequence>MRATRKASILELSDYLRILRRNWMILVACTILGLLVAAAASLAIKPTYTAQTRLFVAIQSTGTAADLQQGNNFSQSRVQSYVETVGTPIVLQPVIDSLGLTVSPAELSKNIQASADLKTVLVSITASDSSPVQAAAIAQATANSLVDVINTLEGATEGKPSPVKLSVVTPASAPPLPSAPNTRLNIAMGLILGLIVGLVTTALRALMDTRVRGESDIRRVTQAPILGGISFDSDAKRKPLLTQVLAHSPRAESFRQIRTNLQFAHVSHESKAILITSSLPGEGKTTTATNLAIALAQAGQSVVLVDADLRRPRVDDYLGLDRNAGLTTALIGAAPLGDLVQRWGDDDLFVLTSGQIPPNPSELLGSASMKELIRSLEDTFDAVIIDAPPLLPVTDAAVLSQQVGGVVLVVGSSRVKSSDLQKSIAALEMVDADVLGVVMNLLPNKGPDAYAYTYYAYEDTGGRKTSYASPERSAMRFPSSVENE</sequence>
<evidence type="ECO:0000256" key="10">
    <source>
        <dbReference type="ARBA" id="ARBA00022741"/>
    </source>
</evidence>
<evidence type="ECO:0000259" key="19">
    <source>
        <dbReference type="Pfam" id="PF13614"/>
    </source>
</evidence>
<dbReference type="PANTHER" id="PTHR32309">
    <property type="entry name" value="TYROSINE-PROTEIN KINASE"/>
    <property type="match status" value="1"/>
</dbReference>
<evidence type="ECO:0000313" key="20">
    <source>
        <dbReference type="EMBL" id="ACL40909.1"/>
    </source>
</evidence>
<gene>
    <name evidence="20" type="ordered locus">Achl_2948</name>
</gene>
<evidence type="ECO:0000256" key="5">
    <source>
        <dbReference type="ARBA" id="ARBA00011903"/>
    </source>
</evidence>
<protein>
    <recommendedName>
        <fullName evidence="5">non-specific protein-tyrosine kinase</fullName>
        <ecNumber evidence="5">2.7.10.2</ecNumber>
    </recommendedName>
</protein>
<keyword evidence="8 20" id="KW-0808">Transferase</keyword>
<evidence type="ECO:0000256" key="4">
    <source>
        <dbReference type="ARBA" id="ARBA00008883"/>
    </source>
</evidence>
<dbReference type="SUPFAM" id="SSF52540">
    <property type="entry name" value="P-loop containing nucleoside triphosphate hydrolases"/>
    <property type="match status" value="1"/>
</dbReference>
<feature type="transmembrane region" description="Helical" evidence="17">
    <location>
        <begin position="186"/>
        <end position="206"/>
    </location>
</feature>
<dbReference type="STRING" id="452863.Achl_2948"/>
<dbReference type="CDD" id="cd05387">
    <property type="entry name" value="BY-kinase"/>
    <property type="match status" value="1"/>
</dbReference>
<keyword evidence="12" id="KW-0067">ATP-binding</keyword>
<comment type="subcellular location">
    <subcellularLocation>
        <location evidence="1">Cell inner membrane</location>
        <topology evidence="1">Multi-pass membrane protein</topology>
    </subcellularLocation>
</comment>
<keyword evidence="9 17" id="KW-0812">Transmembrane</keyword>
<dbReference type="NCBIfam" id="TIGR01007">
    <property type="entry name" value="eps_fam"/>
    <property type="match status" value="1"/>
</dbReference>
<feature type="domain" description="Polysaccharide chain length determinant N-terminal" evidence="18">
    <location>
        <begin position="10"/>
        <end position="98"/>
    </location>
</feature>
<dbReference type="PANTHER" id="PTHR32309:SF13">
    <property type="entry name" value="FERRIC ENTEROBACTIN TRANSPORT PROTEIN FEPE"/>
    <property type="match status" value="1"/>
</dbReference>
<dbReference type="Pfam" id="PF02706">
    <property type="entry name" value="Wzz"/>
    <property type="match status" value="1"/>
</dbReference>
<evidence type="ECO:0000256" key="8">
    <source>
        <dbReference type="ARBA" id="ARBA00022679"/>
    </source>
</evidence>
<dbReference type="Proteomes" id="UP000002505">
    <property type="component" value="Chromosome"/>
</dbReference>
<evidence type="ECO:0000256" key="14">
    <source>
        <dbReference type="ARBA" id="ARBA00023136"/>
    </source>
</evidence>
<evidence type="ECO:0000256" key="16">
    <source>
        <dbReference type="ARBA" id="ARBA00051245"/>
    </source>
</evidence>
<comment type="catalytic activity">
    <reaction evidence="16">
        <text>L-tyrosyl-[protein] + ATP = O-phospho-L-tyrosyl-[protein] + ADP + H(+)</text>
        <dbReference type="Rhea" id="RHEA:10596"/>
        <dbReference type="Rhea" id="RHEA-COMP:10136"/>
        <dbReference type="Rhea" id="RHEA-COMP:20101"/>
        <dbReference type="ChEBI" id="CHEBI:15378"/>
        <dbReference type="ChEBI" id="CHEBI:30616"/>
        <dbReference type="ChEBI" id="CHEBI:46858"/>
        <dbReference type="ChEBI" id="CHEBI:61978"/>
        <dbReference type="ChEBI" id="CHEBI:456216"/>
        <dbReference type="EC" id="2.7.10.2"/>
    </reaction>
</comment>
<keyword evidence="10" id="KW-0547">Nucleotide-binding</keyword>
<keyword evidence="13 17" id="KW-1133">Transmembrane helix</keyword>
<evidence type="ECO:0000256" key="2">
    <source>
        <dbReference type="ARBA" id="ARBA00006683"/>
    </source>
</evidence>
<dbReference type="GO" id="GO:0004715">
    <property type="term" value="F:non-membrane spanning protein tyrosine kinase activity"/>
    <property type="evidence" value="ECO:0007669"/>
    <property type="project" value="UniProtKB-EC"/>
</dbReference>
<comment type="similarity">
    <text evidence="3">Belongs to the CpsD/CapB family.</text>
</comment>
<dbReference type="InterPro" id="IPR005702">
    <property type="entry name" value="Wzc-like_C"/>
</dbReference>
<reference evidence="20" key="1">
    <citation type="submission" date="2009-01" db="EMBL/GenBank/DDBJ databases">
        <title>Complete sequence of chromosome of Arthrobacter chlorophenolicus A6.</title>
        <authorList>
            <consortium name="US DOE Joint Genome Institute"/>
            <person name="Lucas S."/>
            <person name="Copeland A."/>
            <person name="Lapidus A."/>
            <person name="Glavina del Rio T."/>
            <person name="Tice H."/>
            <person name="Bruce D."/>
            <person name="Goodwin L."/>
            <person name="Pitluck S."/>
            <person name="Goltsman E."/>
            <person name="Clum A."/>
            <person name="Larimer F."/>
            <person name="Land M."/>
            <person name="Hauser L."/>
            <person name="Kyrpides N."/>
            <person name="Mikhailova N."/>
            <person name="Jansson J."/>
            <person name="Richardson P."/>
        </authorList>
    </citation>
    <scope>NUCLEOTIDE SEQUENCE [LARGE SCALE GENOMIC DNA]</scope>
    <source>
        <strain evidence="20">A6</strain>
    </source>
</reference>
<dbReference type="InterPro" id="IPR027417">
    <property type="entry name" value="P-loop_NTPase"/>
</dbReference>
<evidence type="ECO:0000256" key="3">
    <source>
        <dbReference type="ARBA" id="ARBA00007316"/>
    </source>
</evidence>
<dbReference type="InterPro" id="IPR050445">
    <property type="entry name" value="Bact_polysacc_biosynth/exp"/>
</dbReference>
<dbReference type="KEGG" id="ach:Achl_2948"/>
<evidence type="ECO:0000256" key="6">
    <source>
        <dbReference type="ARBA" id="ARBA00022475"/>
    </source>
</evidence>
<dbReference type="HOGENOM" id="CLU_009912_4_1_11"/>
<dbReference type="FunFam" id="3.40.50.300:FF:000527">
    <property type="entry name" value="Tyrosine-protein kinase etk"/>
    <property type="match status" value="1"/>
</dbReference>
<dbReference type="EMBL" id="CP001341">
    <property type="protein sequence ID" value="ACL40909.1"/>
    <property type="molecule type" value="Genomic_DNA"/>
</dbReference>
<keyword evidence="21" id="KW-1185">Reference proteome</keyword>
<comment type="similarity">
    <text evidence="4">Belongs to the etk/wzc family.</text>
</comment>
<dbReference type="Pfam" id="PF13614">
    <property type="entry name" value="AAA_31"/>
    <property type="match status" value="1"/>
</dbReference>
<evidence type="ECO:0000256" key="13">
    <source>
        <dbReference type="ARBA" id="ARBA00022989"/>
    </source>
</evidence>
<dbReference type="eggNOG" id="COG3944">
    <property type="taxonomic scope" value="Bacteria"/>
</dbReference>
<dbReference type="InterPro" id="IPR003856">
    <property type="entry name" value="LPS_length_determ_N"/>
</dbReference>
<keyword evidence="7" id="KW-0997">Cell inner membrane</keyword>
<organism evidence="20 21">
    <name type="scientific">Pseudarthrobacter chlorophenolicus (strain ATCC 700700 / DSM 12829 / CIP 107037 / JCM 12360 / KCTC 9906 / NCIMB 13794 / A6)</name>
    <name type="common">Arthrobacter chlorophenolicus</name>
    <dbReference type="NCBI Taxonomy" id="452863"/>
    <lineage>
        <taxon>Bacteria</taxon>
        <taxon>Bacillati</taxon>
        <taxon>Actinomycetota</taxon>
        <taxon>Actinomycetes</taxon>
        <taxon>Micrococcales</taxon>
        <taxon>Micrococcaceae</taxon>
        <taxon>Pseudarthrobacter</taxon>
    </lineage>
</organism>
<dbReference type="GO" id="GO:0005524">
    <property type="term" value="F:ATP binding"/>
    <property type="evidence" value="ECO:0007669"/>
    <property type="project" value="UniProtKB-KW"/>
</dbReference>
<evidence type="ECO:0000259" key="18">
    <source>
        <dbReference type="Pfam" id="PF02706"/>
    </source>
</evidence>
<keyword evidence="14 17" id="KW-0472">Membrane</keyword>
<accession>B8HEG4</accession>
<keyword evidence="15" id="KW-0829">Tyrosine-protein kinase</keyword>
<evidence type="ECO:0000256" key="12">
    <source>
        <dbReference type="ARBA" id="ARBA00022840"/>
    </source>
</evidence>
<proteinExistence type="inferred from homology"/>
<dbReference type="GO" id="GO:0042802">
    <property type="term" value="F:identical protein binding"/>
    <property type="evidence" value="ECO:0007669"/>
    <property type="project" value="UniProtKB-ARBA"/>
</dbReference>